<dbReference type="GO" id="GO:0140114">
    <property type="term" value="P:cellular detoxification of fluoride"/>
    <property type="evidence" value="ECO:0007669"/>
    <property type="project" value="UniProtKB-UniRule"/>
</dbReference>
<comment type="activity regulation">
    <text evidence="12">Na(+) is not transported, but it plays an essential structural role and its presence is essential for fluoride channel function.</text>
</comment>
<evidence type="ECO:0000256" key="7">
    <source>
        <dbReference type="ARBA" id="ARBA00023065"/>
    </source>
</evidence>
<dbReference type="GO" id="GO:0005886">
    <property type="term" value="C:plasma membrane"/>
    <property type="evidence" value="ECO:0007669"/>
    <property type="project" value="UniProtKB-SubCell"/>
</dbReference>
<dbReference type="GO" id="GO:0046872">
    <property type="term" value="F:metal ion binding"/>
    <property type="evidence" value="ECO:0007669"/>
    <property type="project" value="UniProtKB-KW"/>
</dbReference>
<organism evidence="13 14">
    <name type="scientific">Actinobacillus delphinicola</name>
    <dbReference type="NCBI Taxonomy" id="51161"/>
    <lineage>
        <taxon>Bacteria</taxon>
        <taxon>Pseudomonadati</taxon>
        <taxon>Pseudomonadota</taxon>
        <taxon>Gammaproteobacteria</taxon>
        <taxon>Pasteurellales</taxon>
        <taxon>Pasteurellaceae</taxon>
        <taxon>Actinobacillus</taxon>
    </lineage>
</organism>
<feature type="transmembrane region" description="Helical" evidence="12">
    <location>
        <begin position="70"/>
        <end position="89"/>
    </location>
</feature>
<dbReference type="KEGG" id="adp:NCTC12871_00757"/>
<evidence type="ECO:0000256" key="10">
    <source>
        <dbReference type="ARBA" id="ARBA00035120"/>
    </source>
</evidence>
<feature type="transmembrane region" description="Helical" evidence="12">
    <location>
        <begin position="101"/>
        <end position="126"/>
    </location>
</feature>
<feature type="binding site" evidence="12">
    <location>
        <position position="80"/>
    </location>
    <ligand>
        <name>Na(+)</name>
        <dbReference type="ChEBI" id="CHEBI:29101"/>
        <note>structural</note>
    </ligand>
</feature>
<dbReference type="InterPro" id="IPR003691">
    <property type="entry name" value="FluC"/>
</dbReference>
<keyword evidence="4 12" id="KW-0812">Transmembrane</keyword>
<comment type="subcellular location">
    <subcellularLocation>
        <location evidence="1 12">Cell membrane</location>
        <topology evidence="1 12">Multi-pass membrane protein</topology>
    </subcellularLocation>
</comment>
<dbReference type="PANTHER" id="PTHR28259">
    <property type="entry name" value="FLUORIDE EXPORT PROTEIN 1-RELATED"/>
    <property type="match status" value="1"/>
</dbReference>
<feature type="binding site" evidence="12">
    <location>
        <position position="83"/>
    </location>
    <ligand>
        <name>Na(+)</name>
        <dbReference type="ChEBI" id="CHEBI:29101"/>
        <note>structural</note>
    </ligand>
</feature>
<evidence type="ECO:0000256" key="5">
    <source>
        <dbReference type="ARBA" id="ARBA00022989"/>
    </source>
</evidence>
<dbReference type="GO" id="GO:0062054">
    <property type="term" value="F:fluoride channel activity"/>
    <property type="evidence" value="ECO:0007669"/>
    <property type="project" value="UniProtKB-UniRule"/>
</dbReference>
<evidence type="ECO:0000256" key="1">
    <source>
        <dbReference type="ARBA" id="ARBA00004651"/>
    </source>
</evidence>
<gene>
    <name evidence="12 13" type="primary">crcB</name>
    <name evidence="12" type="synonym">fluC</name>
    <name evidence="13" type="ORF">NCTC12871_00757</name>
</gene>
<keyword evidence="3" id="KW-0997">Cell inner membrane</keyword>
<sequence length="131" mass="14193">MGFMNILQSIGIVSLGAAFGASSRYLISLVLNPLVSTLAFGTLISNYLGCFIIGLLLAVFAHFPEISPQWKLLLVTGFLGSLTTFSSFSAEVFEYLNGEKWLMGLEIIGLHLIGGLCFTAIGFYLWKAFVA</sequence>
<evidence type="ECO:0000256" key="8">
    <source>
        <dbReference type="ARBA" id="ARBA00023136"/>
    </source>
</evidence>
<keyword evidence="7 12" id="KW-0406">Ion transport</keyword>
<name>A0A448TU41_9PAST</name>
<evidence type="ECO:0000256" key="11">
    <source>
        <dbReference type="ARBA" id="ARBA00035585"/>
    </source>
</evidence>
<evidence type="ECO:0000256" key="4">
    <source>
        <dbReference type="ARBA" id="ARBA00022692"/>
    </source>
</evidence>
<dbReference type="Proteomes" id="UP000279799">
    <property type="component" value="Chromosome"/>
</dbReference>
<protein>
    <recommendedName>
        <fullName evidence="12">Fluoride-specific ion channel FluC</fullName>
    </recommendedName>
</protein>
<dbReference type="PANTHER" id="PTHR28259:SF1">
    <property type="entry name" value="FLUORIDE EXPORT PROTEIN 1-RELATED"/>
    <property type="match status" value="1"/>
</dbReference>
<evidence type="ECO:0000256" key="12">
    <source>
        <dbReference type="HAMAP-Rule" id="MF_00454"/>
    </source>
</evidence>
<comment type="similarity">
    <text evidence="10 12">Belongs to the fluoride channel Fluc/FEX (TC 1.A.43) family.</text>
</comment>
<keyword evidence="14" id="KW-1185">Reference proteome</keyword>
<dbReference type="NCBIfam" id="NF010792">
    <property type="entry name" value="PRK14196.1"/>
    <property type="match status" value="1"/>
</dbReference>
<evidence type="ECO:0000256" key="3">
    <source>
        <dbReference type="ARBA" id="ARBA00022519"/>
    </source>
</evidence>
<keyword evidence="6 12" id="KW-0915">Sodium</keyword>
<dbReference type="HAMAP" id="MF_00454">
    <property type="entry name" value="FluC"/>
    <property type="match status" value="1"/>
</dbReference>
<keyword evidence="9 12" id="KW-0407">Ion channel</keyword>
<comment type="function">
    <text evidence="12">Fluoride-specific ion channel. Important for reducing fluoride concentration in the cell, thus reducing its toxicity.</text>
</comment>
<keyword evidence="2 12" id="KW-1003">Cell membrane</keyword>
<accession>A0A448TU41</accession>
<dbReference type="EMBL" id="LR134510">
    <property type="protein sequence ID" value="VEJ09308.1"/>
    <property type="molecule type" value="Genomic_DNA"/>
</dbReference>
<evidence type="ECO:0000256" key="2">
    <source>
        <dbReference type="ARBA" id="ARBA00022475"/>
    </source>
</evidence>
<keyword evidence="12" id="KW-0813">Transport</keyword>
<dbReference type="Pfam" id="PF02537">
    <property type="entry name" value="CRCB"/>
    <property type="match status" value="1"/>
</dbReference>
<dbReference type="AlphaFoldDB" id="A0A448TU41"/>
<dbReference type="NCBIfam" id="TIGR00494">
    <property type="entry name" value="crcB"/>
    <property type="match status" value="1"/>
</dbReference>
<keyword evidence="12" id="KW-0479">Metal-binding</keyword>
<comment type="catalytic activity">
    <reaction evidence="11">
        <text>fluoride(in) = fluoride(out)</text>
        <dbReference type="Rhea" id="RHEA:76159"/>
        <dbReference type="ChEBI" id="CHEBI:17051"/>
    </reaction>
    <physiologicalReaction direction="left-to-right" evidence="11">
        <dbReference type="Rhea" id="RHEA:76160"/>
    </physiologicalReaction>
</comment>
<reference evidence="13 14" key="1">
    <citation type="submission" date="2018-12" db="EMBL/GenBank/DDBJ databases">
        <authorList>
            <consortium name="Pathogen Informatics"/>
        </authorList>
    </citation>
    <scope>NUCLEOTIDE SEQUENCE [LARGE SCALE GENOMIC DNA]</scope>
    <source>
        <strain evidence="13 14">NCTC12871</strain>
    </source>
</reference>
<evidence type="ECO:0000313" key="13">
    <source>
        <dbReference type="EMBL" id="VEJ09308.1"/>
    </source>
</evidence>
<evidence type="ECO:0000256" key="9">
    <source>
        <dbReference type="ARBA" id="ARBA00023303"/>
    </source>
</evidence>
<keyword evidence="5 12" id="KW-1133">Transmembrane helix</keyword>
<feature type="transmembrane region" description="Helical" evidence="12">
    <location>
        <begin position="44"/>
        <end position="63"/>
    </location>
</feature>
<evidence type="ECO:0000256" key="6">
    <source>
        <dbReference type="ARBA" id="ARBA00023053"/>
    </source>
</evidence>
<keyword evidence="8 12" id="KW-0472">Membrane</keyword>
<evidence type="ECO:0000313" key="14">
    <source>
        <dbReference type="Proteomes" id="UP000279799"/>
    </source>
</evidence>
<proteinExistence type="inferred from homology"/>